<evidence type="ECO:0000256" key="1">
    <source>
        <dbReference type="SAM" id="MobiDB-lite"/>
    </source>
</evidence>
<reference evidence="2 3" key="1">
    <citation type="journal article" date="2019" name="J. Hered.">
        <title>An Improved Genome Assembly for Drosophila navojoa, the Basal Species in the mojavensis Cluster.</title>
        <authorList>
            <person name="Vanderlinde T."/>
            <person name="Dupim E.G."/>
            <person name="Nazario-Yepiz N.O."/>
            <person name="Carvalho A.B."/>
        </authorList>
    </citation>
    <scope>NUCLEOTIDE SEQUENCE [LARGE SCALE GENOMIC DNA]</scope>
    <source>
        <strain evidence="2">Navoj_Jal97</strain>
        <tissue evidence="2">Whole organism</tissue>
    </source>
</reference>
<dbReference type="AlphaFoldDB" id="A0A484AVR5"/>
<feature type="region of interest" description="Disordered" evidence="1">
    <location>
        <begin position="35"/>
        <end position="68"/>
    </location>
</feature>
<evidence type="ECO:0000313" key="2">
    <source>
        <dbReference type="EMBL" id="TDG40102.1"/>
    </source>
</evidence>
<dbReference type="EMBL" id="LSRL02000676">
    <property type="protein sequence ID" value="TDG40102.1"/>
    <property type="molecule type" value="Genomic_DNA"/>
</dbReference>
<feature type="compositionally biased region" description="Acidic residues" evidence="1">
    <location>
        <begin position="44"/>
        <end position="68"/>
    </location>
</feature>
<evidence type="ECO:0000313" key="3">
    <source>
        <dbReference type="Proteomes" id="UP000295192"/>
    </source>
</evidence>
<dbReference type="Proteomes" id="UP000295192">
    <property type="component" value="Unassembled WGS sequence"/>
</dbReference>
<organism evidence="2 3">
    <name type="scientific">Drosophila navojoa</name>
    <name type="common">Fruit fly</name>
    <dbReference type="NCBI Taxonomy" id="7232"/>
    <lineage>
        <taxon>Eukaryota</taxon>
        <taxon>Metazoa</taxon>
        <taxon>Ecdysozoa</taxon>
        <taxon>Arthropoda</taxon>
        <taxon>Hexapoda</taxon>
        <taxon>Insecta</taxon>
        <taxon>Pterygota</taxon>
        <taxon>Neoptera</taxon>
        <taxon>Endopterygota</taxon>
        <taxon>Diptera</taxon>
        <taxon>Brachycera</taxon>
        <taxon>Muscomorpha</taxon>
        <taxon>Ephydroidea</taxon>
        <taxon>Drosophilidae</taxon>
        <taxon>Drosophila</taxon>
    </lineage>
</organism>
<proteinExistence type="predicted"/>
<keyword evidence="3" id="KW-1185">Reference proteome</keyword>
<gene>
    <name evidence="2" type="ORF">AWZ03_013476</name>
</gene>
<accession>A0A484AVR5</accession>
<comment type="caution">
    <text evidence="2">The sequence shown here is derived from an EMBL/GenBank/DDBJ whole genome shotgun (WGS) entry which is preliminary data.</text>
</comment>
<sequence length="68" mass="7182">MLMKPAAAATNIIALQAGSTAAAVDSDADCTATELLPGYAKEADDVDDDDDEEEEQEGYENEDKDDKA</sequence>
<name>A0A484AVR5_DRONA</name>
<protein>
    <submittedName>
        <fullName evidence="2">Uncharacterized protein</fullName>
    </submittedName>
</protein>